<dbReference type="Pfam" id="PF09997">
    <property type="entry name" value="DUF2238"/>
    <property type="match status" value="1"/>
</dbReference>
<feature type="transmembrane region" description="Helical" evidence="1">
    <location>
        <begin position="51"/>
        <end position="68"/>
    </location>
</feature>
<dbReference type="STRING" id="469382.Hbor_11380"/>
<evidence type="ECO:0000256" key="1">
    <source>
        <dbReference type="SAM" id="Phobius"/>
    </source>
</evidence>
<dbReference type="KEGG" id="hbo:Hbor_11380"/>
<gene>
    <name evidence="2" type="ordered locus">Hbor_11380</name>
    <name evidence="3" type="ORF">C499_03188</name>
</gene>
<feature type="transmembrane region" description="Helical" evidence="1">
    <location>
        <begin position="200"/>
        <end position="222"/>
    </location>
</feature>
<accession>E4NQP0</accession>
<proteinExistence type="predicted"/>
<keyword evidence="1" id="KW-1133">Transmembrane helix</keyword>
<dbReference type="InterPro" id="IPR014509">
    <property type="entry name" value="YjdF-like"/>
</dbReference>
<feature type="transmembrane region" description="Helical" evidence="1">
    <location>
        <begin position="114"/>
        <end position="134"/>
    </location>
</feature>
<dbReference type="HOGENOM" id="CLU_070751_2_0_2"/>
<reference evidence="2 4" key="1">
    <citation type="journal article" date="2009" name="Stand. Genomic Sci.">
        <title>Complete genome sequence of Halogeometricum borinquense type strain (PR3).</title>
        <authorList>
            <person name="Malfatti S."/>
            <person name="Tindall B.J."/>
            <person name="Schneider S."/>
            <person name="Fahnrich R."/>
            <person name="Lapidus A."/>
            <person name="Labuttii K."/>
            <person name="Copeland A."/>
            <person name="Glavina Del Rio T."/>
            <person name="Nolan M."/>
            <person name="Chen F."/>
            <person name="Lucas S."/>
            <person name="Tice H."/>
            <person name="Cheng J.F."/>
            <person name="Bruce D."/>
            <person name="Goodwin L."/>
            <person name="Pitluck S."/>
            <person name="Anderson I."/>
            <person name="Pati A."/>
            <person name="Ivanova N."/>
            <person name="Mavromatis K."/>
            <person name="Chen A."/>
            <person name="Palaniappan K."/>
            <person name="D'haeseleer P."/>
            <person name="Goker M."/>
            <person name="Bristow J."/>
            <person name="Eisen J.A."/>
            <person name="Markowitz V."/>
            <person name="Hugenholtz P."/>
            <person name="Kyrpides N.C."/>
            <person name="Klenk H.P."/>
            <person name="Chain P."/>
        </authorList>
    </citation>
    <scope>NUCLEOTIDE SEQUENCE [LARGE SCALE GENOMIC DNA]</scope>
    <source>
        <strain evidence="4">ATCC 700274 / DSM 11551 / JCM 10706 / KCTC 4070 / PR3</strain>
        <strain evidence="2">PR 3</strain>
    </source>
</reference>
<dbReference type="Proteomes" id="UP000006663">
    <property type="component" value="Chromosome"/>
</dbReference>
<feature type="transmembrane region" description="Helical" evidence="1">
    <location>
        <begin position="146"/>
        <end position="166"/>
    </location>
</feature>
<dbReference type="EMBL" id="AOHT01000010">
    <property type="protein sequence ID" value="ELY30237.1"/>
    <property type="molecule type" value="Genomic_DNA"/>
</dbReference>
<keyword evidence="4" id="KW-1185">Reference proteome</keyword>
<evidence type="ECO:0000313" key="5">
    <source>
        <dbReference type="Proteomes" id="UP000011585"/>
    </source>
</evidence>
<name>E4NQP0_HALBP</name>
<organism evidence="2 4">
    <name type="scientific">Halogeometricum borinquense (strain ATCC 700274 / DSM 11551 / JCM 10706 / KCTC 4070 / PR3)</name>
    <dbReference type="NCBI Taxonomy" id="469382"/>
    <lineage>
        <taxon>Archaea</taxon>
        <taxon>Methanobacteriati</taxon>
        <taxon>Methanobacteriota</taxon>
        <taxon>Stenosarchaea group</taxon>
        <taxon>Halobacteria</taxon>
        <taxon>Halobacteriales</taxon>
        <taxon>Haloferacaceae</taxon>
        <taxon>Halogeometricum</taxon>
    </lineage>
</organism>
<keyword evidence="1" id="KW-0812">Transmembrane</keyword>
<dbReference type="RefSeq" id="WP_006053953.1">
    <property type="nucleotide sequence ID" value="NC_014729.1"/>
</dbReference>
<dbReference type="EMBL" id="CP001690">
    <property type="protein sequence ID" value="ADQ66728.1"/>
    <property type="molecule type" value="Genomic_DNA"/>
</dbReference>
<reference evidence="3 5" key="2">
    <citation type="journal article" date="2014" name="PLoS Genet.">
        <title>Phylogenetically driven sequencing of extremely halophilic archaea reveals strategies for static and dynamic osmo-response.</title>
        <authorList>
            <person name="Becker E.A."/>
            <person name="Seitzer P.M."/>
            <person name="Tritt A."/>
            <person name="Larsen D."/>
            <person name="Krusor M."/>
            <person name="Yao A.I."/>
            <person name="Wu D."/>
            <person name="Madern D."/>
            <person name="Eisen J.A."/>
            <person name="Darling A.E."/>
            <person name="Facciotti M.T."/>
        </authorList>
    </citation>
    <scope>NUCLEOTIDE SEQUENCE [LARGE SCALE GENOMIC DNA]</scope>
    <source>
        <strain evidence="3 5">DSM 11551</strain>
    </source>
</reference>
<keyword evidence="1" id="KW-0472">Membrane</keyword>
<dbReference type="GeneID" id="9992957"/>
<dbReference type="eggNOG" id="arCOG04662">
    <property type="taxonomic scope" value="Archaea"/>
</dbReference>
<evidence type="ECO:0000313" key="3">
    <source>
        <dbReference type="EMBL" id="ELY30237.1"/>
    </source>
</evidence>
<dbReference type="AlphaFoldDB" id="E4NQP0"/>
<dbReference type="OrthoDB" id="313603at2157"/>
<evidence type="ECO:0008006" key="6">
    <source>
        <dbReference type="Google" id="ProtNLM"/>
    </source>
</evidence>
<evidence type="ECO:0000313" key="2">
    <source>
        <dbReference type="EMBL" id="ADQ66728.1"/>
    </source>
</evidence>
<feature type="transmembrane region" description="Helical" evidence="1">
    <location>
        <begin position="28"/>
        <end position="45"/>
    </location>
</feature>
<dbReference type="Proteomes" id="UP000011585">
    <property type="component" value="Unassembled WGS sequence"/>
</dbReference>
<protein>
    <recommendedName>
        <fullName evidence="6">DUF2238 domain-containing protein</fullName>
    </recommendedName>
</protein>
<feature type="transmembrane region" description="Helical" evidence="1">
    <location>
        <begin position="80"/>
        <end position="102"/>
    </location>
</feature>
<sequence>MKGRDIFRVTNHRLRDVLHITVRRQRQATRAMQILLGLMVVAGLLNRNGGVFVNALVGFVVTFLPGILERDHGIPMDAGLTLWITSAVFLHGLGTVELPIVGSPYASIPWWDHLTHALSASIVAAVGYSTARAIDLHTDAVDLPPRFMFVFILTFTLAFGVLWEVIEFMISVTSNYLGIGSVLTQYGLRDTMFDLLFDTAGAIVVAVWGSSQLSGVVAALTARLGRSST</sequence>
<dbReference type="PATRIC" id="fig|469382.19.peg.629"/>
<evidence type="ECO:0000313" key="4">
    <source>
        <dbReference type="Proteomes" id="UP000006663"/>
    </source>
</evidence>